<dbReference type="InterPro" id="IPR029016">
    <property type="entry name" value="GAF-like_dom_sf"/>
</dbReference>
<dbReference type="PANTHER" id="PTHR44757:SF2">
    <property type="entry name" value="BIOFILM ARCHITECTURE MAINTENANCE PROTEIN MBAA"/>
    <property type="match status" value="1"/>
</dbReference>
<keyword evidence="4" id="KW-1185">Reference proteome</keyword>
<name>A0A1I2E4I3_9ACTN</name>
<dbReference type="Gene3D" id="3.30.450.40">
    <property type="match status" value="1"/>
</dbReference>
<dbReference type="CDD" id="cd01949">
    <property type="entry name" value="GGDEF"/>
    <property type="match status" value="1"/>
</dbReference>
<dbReference type="Proteomes" id="UP000199645">
    <property type="component" value="Unassembled WGS sequence"/>
</dbReference>
<dbReference type="RefSeq" id="WP_093612803.1">
    <property type="nucleotide sequence ID" value="NZ_BOMT01000034.1"/>
</dbReference>
<dbReference type="SMART" id="SM00065">
    <property type="entry name" value="GAF"/>
    <property type="match status" value="1"/>
</dbReference>
<dbReference type="InterPro" id="IPR052155">
    <property type="entry name" value="Biofilm_reg_signaling"/>
</dbReference>
<dbReference type="STRING" id="35752.SAMN05421541_104172"/>
<dbReference type="InterPro" id="IPR003018">
    <property type="entry name" value="GAF"/>
</dbReference>
<feature type="region of interest" description="Disordered" evidence="1">
    <location>
        <begin position="551"/>
        <end position="571"/>
    </location>
</feature>
<dbReference type="SUPFAM" id="SSF55781">
    <property type="entry name" value="GAF domain-like"/>
    <property type="match status" value="2"/>
</dbReference>
<evidence type="ECO:0000313" key="3">
    <source>
        <dbReference type="EMBL" id="SFE87573.1"/>
    </source>
</evidence>
<reference evidence="3 4" key="1">
    <citation type="submission" date="2016-10" db="EMBL/GenBank/DDBJ databases">
        <authorList>
            <person name="de Groot N.N."/>
        </authorList>
    </citation>
    <scope>NUCLEOTIDE SEQUENCE [LARGE SCALE GENOMIC DNA]</scope>
    <source>
        <strain evidence="3 4">DSM 43019</strain>
    </source>
</reference>
<feature type="domain" description="GGDEF" evidence="2">
    <location>
        <begin position="405"/>
        <end position="543"/>
    </location>
</feature>
<gene>
    <name evidence="3" type="ORF">SAMN05421541_104172</name>
</gene>
<feature type="region of interest" description="Disordered" evidence="1">
    <location>
        <begin position="1"/>
        <end position="45"/>
    </location>
</feature>
<dbReference type="SMART" id="SM00267">
    <property type="entry name" value="GGDEF"/>
    <property type="match status" value="1"/>
</dbReference>
<dbReference type="InterPro" id="IPR029787">
    <property type="entry name" value="Nucleotide_cyclase"/>
</dbReference>
<proteinExistence type="predicted"/>
<dbReference type="InterPro" id="IPR000160">
    <property type="entry name" value="GGDEF_dom"/>
</dbReference>
<evidence type="ECO:0000259" key="2">
    <source>
        <dbReference type="PROSITE" id="PS50887"/>
    </source>
</evidence>
<dbReference type="EMBL" id="FONV01000004">
    <property type="protein sequence ID" value="SFE87573.1"/>
    <property type="molecule type" value="Genomic_DNA"/>
</dbReference>
<dbReference type="NCBIfam" id="TIGR00254">
    <property type="entry name" value="GGDEF"/>
    <property type="match status" value="1"/>
</dbReference>
<dbReference type="PROSITE" id="PS50887">
    <property type="entry name" value="GGDEF"/>
    <property type="match status" value="1"/>
</dbReference>
<protein>
    <submittedName>
        <fullName evidence="3">Diguanylate cyclase (GGDEF) domain-containing protein</fullName>
    </submittedName>
</protein>
<dbReference type="InterPro" id="IPR043128">
    <property type="entry name" value="Rev_trsase/Diguanyl_cyclase"/>
</dbReference>
<dbReference type="OrthoDB" id="9783388at2"/>
<dbReference type="SUPFAM" id="SSF55073">
    <property type="entry name" value="Nucleotide cyclase"/>
    <property type="match status" value="1"/>
</dbReference>
<evidence type="ECO:0000313" key="4">
    <source>
        <dbReference type="Proteomes" id="UP000199645"/>
    </source>
</evidence>
<organism evidence="3 4">
    <name type="scientific">Actinoplanes philippinensis</name>
    <dbReference type="NCBI Taxonomy" id="35752"/>
    <lineage>
        <taxon>Bacteria</taxon>
        <taxon>Bacillati</taxon>
        <taxon>Actinomycetota</taxon>
        <taxon>Actinomycetes</taxon>
        <taxon>Micromonosporales</taxon>
        <taxon>Micromonosporaceae</taxon>
        <taxon>Actinoplanes</taxon>
    </lineage>
</organism>
<dbReference type="Gene3D" id="3.30.70.270">
    <property type="match status" value="1"/>
</dbReference>
<sequence>MADDPRTATDAGMIDDPRTAADAGMIDDPRTATAAGMADDPRTAADAGMAAGRAAVADPASADEIRRLRAELAQSRAVSARALARATRLAQLVTSLGKVTEVDDVLECAVCDVAELFDADIAVVLTPAGAPGELRLAAQWGIAARHLPPGTLKPPPAVRSLTAARPVTAAPVTAVPAPDWLAANGLCHLAYGLLTVRGEHLGHLLLARTEDRPFDDADTQELIAVVSRISLAIDNGRLYRRTQDQLRRLQRLNTVTAGLAGMVDVITASRNIVDTMIEHVPVAGAAVYLTDTYGEELAAGGGADWPRILGDDRAGLPPEALALRLGTQDPPAGRLLLTGVPADGTDARSFLDHLTDVGGLVLEKALLFQRIRMQAETDVLTGMPNRAYFMETLAASLSRCRQDGSDVAVLFLDLDGFKAVNDTYGHDAGDQLLIGVAQRLSETAGLHGIAARLGGDEFVIACTDTSAAEAGLLAGRIQEAVDEPYVLPLPAGAVQVTAGCSIGLGLAAACGYDASVLLSTADAAMYTAKQHRRAARRGSVVGLVGAVPPAAGLGHDENPEQPLGLGRRLDR</sequence>
<dbReference type="AlphaFoldDB" id="A0A1I2E4I3"/>
<evidence type="ECO:0000256" key="1">
    <source>
        <dbReference type="SAM" id="MobiDB-lite"/>
    </source>
</evidence>
<accession>A0A1I2E4I3</accession>
<dbReference type="PANTHER" id="PTHR44757">
    <property type="entry name" value="DIGUANYLATE CYCLASE DGCP"/>
    <property type="match status" value="1"/>
</dbReference>
<dbReference type="Pfam" id="PF00990">
    <property type="entry name" value="GGDEF"/>
    <property type="match status" value="1"/>
</dbReference>